<evidence type="ECO:0000313" key="3">
    <source>
        <dbReference type="Proteomes" id="UP000708208"/>
    </source>
</evidence>
<gene>
    <name evidence="2" type="ORF">AFUS01_LOCUS1662</name>
</gene>
<protein>
    <submittedName>
        <fullName evidence="2">Uncharacterized protein</fullName>
    </submittedName>
</protein>
<evidence type="ECO:0000313" key="2">
    <source>
        <dbReference type="EMBL" id="CAG7666296.1"/>
    </source>
</evidence>
<keyword evidence="3" id="KW-1185">Reference proteome</keyword>
<feature type="compositionally biased region" description="Polar residues" evidence="1">
    <location>
        <begin position="20"/>
        <end position="32"/>
    </location>
</feature>
<proteinExistence type="predicted"/>
<name>A0A8J2J0U2_9HEXA</name>
<comment type="caution">
    <text evidence="2">The sequence shown here is derived from an EMBL/GenBank/DDBJ whole genome shotgun (WGS) entry which is preliminary data.</text>
</comment>
<sequence length="132" mass="14929">MEQIRDEADGTQPDERQPIAGTSSDLPSQEHTQIGDDEFVETQPRRSERRNFGVGPQRFGEFVTWQERRRTTVGSPRPANLPTSLPVMRREPTSVPDQGSRRRSNASSSSSRKTFASRSSSTLRTRRLELDA</sequence>
<feature type="region of interest" description="Disordered" evidence="1">
    <location>
        <begin position="1"/>
        <end position="132"/>
    </location>
</feature>
<accession>A0A8J2J0U2</accession>
<organism evidence="2 3">
    <name type="scientific">Allacma fusca</name>
    <dbReference type="NCBI Taxonomy" id="39272"/>
    <lineage>
        <taxon>Eukaryota</taxon>
        <taxon>Metazoa</taxon>
        <taxon>Ecdysozoa</taxon>
        <taxon>Arthropoda</taxon>
        <taxon>Hexapoda</taxon>
        <taxon>Collembola</taxon>
        <taxon>Symphypleona</taxon>
        <taxon>Sminthuridae</taxon>
        <taxon>Allacma</taxon>
    </lineage>
</organism>
<dbReference type="AlphaFoldDB" id="A0A8J2J0U2"/>
<evidence type="ECO:0000256" key="1">
    <source>
        <dbReference type="SAM" id="MobiDB-lite"/>
    </source>
</evidence>
<feature type="compositionally biased region" description="Basic and acidic residues" evidence="1">
    <location>
        <begin position="1"/>
        <end position="17"/>
    </location>
</feature>
<dbReference type="EMBL" id="CAJVCH010009210">
    <property type="protein sequence ID" value="CAG7666296.1"/>
    <property type="molecule type" value="Genomic_DNA"/>
</dbReference>
<dbReference type="Proteomes" id="UP000708208">
    <property type="component" value="Unassembled WGS sequence"/>
</dbReference>
<feature type="compositionally biased region" description="Low complexity" evidence="1">
    <location>
        <begin position="105"/>
        <end position="123"/>
    </location>
</feature>
<reference evidence="2" key="1">
    <citation type="submission" date="2021-06" db="EMBL/GenBank/DDBJ databases">
        <authorList>
            <person name="Hodson N. C."/>
            <person name="Mongue J. A."/>
            <person name="Jaron S. K."/>
        </authorList>
    </citation>
    <scope>NUCLEOTIDE SEQUENCE</scope>
</reference>